<dbReference type="RefSeq" id="WP_039314678.1">
    <property type="nucleotide sequence ID" value="NZ_CP006905.1"/>
</dbReference>
<evidence type="ECO:0000313" key="3">
    <source>
        <dbReference type="EMBL" id="AIY84436.1"/>
    </source>
</evidence>
<accession>A0A0A7G037</accession>
<gene>
    <name evidence="3" type="ORF">U729_2131</name>
</gene>
<organism evidence="3 4">
    <name type="scientific">Clostridium baratii str. Sullivan</name>
    <dbReference type="NCBI Taxonomy" id="1415775"/>
    <lineage>
        <taxon>Bacteria</taxon>
        <taxon>Bacillati</taxon>
        <taxon>Bacillota</taxon>
        <taxon>Clostridia</taxon>
        <taxon>Eubacteriales</taxon>
        <taxon>Clostridiaceae</taxon>
        <taxon>Clostridium</taxon>
    </lineage>
</organism>
<keyword evidence="2" id="KW-1133">Transmembrane helix</keyword>
<feature type="region of interest" description="Disordered" evidence="1">
    <location>
        <begin position="59"/>
        <end position="79"/>
    </location>
</feature>
<reference evidence="3 4" key="1">
    <citation type="journal article" date="2015" name="Infect. Genet. Evol.">
        <title>Genomic sequences of six botulinum neurotoxin-producing strains representing three clostridial species illustrate the mobility and diversity of botulinum neurotoxin genes.</title>
        <authorList>
            <person name="Smith T.J."/>
            <person name="Hill K.K."/>
            <person name="Xie G."/>
            <person name="Foley B.T."/>
            <person name="Williamson C.H."/>
            <person name="Foster J.T."/>
            <person name="Johnson S.L."/>
            <person name="Chertkov O."/>
            <person name="Teshima H."/>
            <person name="Gibbons H.S."/>
            <person name="Johnsky L.A."/>
            <person name="Karavis M.A."/>
            <person name="Smith L.A."/>
        </authorList>
    </citation>
    <scope>NUCLEOTIDE SEQUENCE [LARGE SCALE GENOMIC DNA]</scope>
    <source>
        <strain evidence="3">Sullivan</strain>
    </source>
</reference>
<dbReference type="KEGG" id="cbv:U729_2131"/>
<dbReference type="OrthoDB" id="2628646at2"/>
<dbReference type="HOGENOM" id="CLU_164661_0_0_9"/>
<keyword evidence="4" id="KW-1185">Reference proteome</keyword>
<sequence>MALEENNCYRDSQSLHDDCKACVGYHVIITMADGSTVDGIIESVDADRVNMLVGEDVMEQEDESKSSYQRQPVGFGRPGRRFRRFPRRSFPLNRLAAIALLQYPYIMPPFPFFPYFIY</sequence>
<dbReference type="STRING" id="1561.NPD11_891"/>
<dbReference type="AlphaFoldDB" id="A0A0A7G037"/>
<evidence type="ECO:0008006" key="5">
    <source>
        <dbReference type="Google" id="ProtNLM"/>
    </source>
</evidence>
<keyword evidence="2" id="KW-0812">Transmembrane</keyword>
<keyword evidence="2" id="KW-0472">Membrane</keyword>
<dbReference type="EMBL" id="CP006905">
    <property type="protein sequence ID" value="AIY84436.1"/>
    <property type="molecule type" value="Genomic_DNA"/>
</dbReference>
<feature type="transmembrane region" description="Helical" evidence="2">
    <location>
        <begin position="90"/>
        <end position="106"/>
    </location>
</feature>
<evidence type="ECO:0000256" key="1">
    <source>
        <dbReference type="SAM" id="MobiDB-lite"/>
    </source>
</evidence>
<dbReference type="eggNOG" id="ENOG5032S6I">
    <property type="taxonomic scope" value="Bacteria"/>
</dbReference>
<evidence type="ECO:0000256" key="2">
    <source>
        <dbReference type="SAM" id="Phobius"/>
    </source>
</evidence>
<dbReference type="Proteomes" id="UP000030635">
    <property type="component" value="Chromosome"/>
</dbReference>
<proteinExistence type="predicted"/>
<evidence type="ECO:0000313" key="4">
    <source>
        <dbReference type="Proteomes" id="UP000030635"/>
    </source>
</evidence>
<protein>
    <recommendedName>
        <fullName evidence="5">LSM domain-containing protein</fullName>
    </recommendedName>
</protein>
<name>A0A0A7G037_9CLOT</name>